<dbReference type="RefSeq" id="WP_091591128.1">
    <property type="nucleotide sequence ID" value="NZ_FNEE01000002.1"/>
</dbReference>
<evidence type="ECO:0000313" key="4">
    <source>
        <dbReference type="Proteomes" id="UP000198894"/>
    </source>
</evidence>
<dbReference type="AlphaFoldDB" id="A0A1G8LCK6"/>
<dbReference type="EMBL" id="FNEE01000002">
    <property type="protein sequence ID" value="SDI53353.1"/>
    <property type="molecule type" value="Genomic_DNA"/>
</dbReference>
<keyword evidence="1" id="KW-0175">Coiled coil</keyword>
<dbReference type="Proteomes" id="UP000198894">
    <property type="component" value="Unassembled WGS sequence"/>
</dbReference>
<feature type="coiled-coil region" evidence="1">
    <location>
        <begin position="208"/>
        <end position="261"/>
    </location>
</feature>
<gene>
    <name evidence="3" type="ORF">SAMN05428953_102205</name>
</gene>
<reference evidence="4" key="1">
    <citation type="submission" date="2016-10" db="EMBL/GenBank/DDBJ databases">
        <authorList>
            <person name="Varghese N."/>
            <person name="Submissions S."/>
        </authorList>
    </citation>
    <scope>NUCLEOTIDE SEQUENCE [LARGE SCALE GENOMIC DNA]</scope>
    <source>
        <strain evidence="4">CGMCC 1.11022</strain>
    </source>
</reference>
<proteinExistence type="predicted"/>
<feature type="compositionally biased region" description="Polar residues" evidence="2">
    <location>
        <begin position="1"/>
        <end position="17"/>
    </location>
</feature>
<organism evidence="3 4">
    <name type="scientific">Mesorhizobium muleiense</name>
    <dbReference type="NCBI Taxonomy" id="1004279"/>
    <lineage>
        <taxon>Bacteria</taxon>
        <taxon>Pseudomonadati</taxon>
        <taxon>Pseudomonadota</taxon>
        <taxon>Alphaproteobacteria</taxon>
        <taxon>Hyphomicrobiales</taxon>
        <taxon>Phyllobacteriaceae</taxon>
        <taxon>Mesorhizobium</taxon>
    </lineage>
</organism>
<accession>A0A1G8LCK6</accession>
<protein>
    <submittedName>
        <fullName evidence="3">Uncharacterized protein</fullName>
    </submittedName>
</protein>
<evidence type="ECO:0000313" key="3">
    <source>
        <dbReference type="EMBL" id="SDI53353.1"/>
    </source>
</evidence>
<evidence type="ECO:0000256" key="1">
    <source>
        <dbReference type="SAM" id="Coils"/>
    </source>
</evidence>
<sequence>MTTTPTTNGSGQPNGHAQPTGGPIISKRMGHKPTPIQPPAALDGRNILHFGDAAAPDVALTLMAGTLDAARSAVEKAVTARSALLQDVNLTEQARHLKIKQAVIQTIGPQVGAIDKRIEAVQGEIAKIKLDISAPKFSPLVQDNFVQQAIINRLASMKPAERSAVLSEALSSGDDRTLGIVLSSPAWLSGLSQNEHDHLKARFGLKRHGEQVRRVQRLEKALEAMERARASVESFAAGLFNQQLANEAEAAAERTARALAKE</sequence>
<feature type="region of interest" description="Disordered" evidence="2">
    <location>
        <begin position="1"/>
        <end position="37"/>
    </location>
</feature>
<name>A0A1G8LCK6_9HYPH</name>
<evidence type="ECO:0000256" key="2">
    <source>
        <dbReference type="SAM" id="MobiDB-lite"/>
    </source>
</evidence>
<keyword evidence="4" id="KW-1185">Reference proteome</keyword>